<dbReference type="Pfam" id="PF25106">
    <property type="entry name" value="VWA_4"/>
    <property type="match status" value="1"/>
</dbReference>
<keyword evidence="2" id="KW-0964">Secreted</keyword>
<sequence length="392" mass="43104">TSRALDQLFPSFTICTLRNFRRDRGRVASRASEPAACCLLLLSLLSPAFWTLDRAGRNRLDRTPDRLTPTEQRGTSGSERRRGTSKLPAARSAATAAAPPPSSQERRCFTDAEAQPRCQLLGAHLQLTKTPPHPPTFARQRRRRPQLAPLLRRRLLLPIIRVDTTTPGRPEFTNLLLGGFGLVMLTNNDQLESRTETAGECQSACAAVVLPIRHFTPSESCIERLSRATARVKEGDGEAQPFPVLPGPLASAMIPAFQCKMNANAPPHLCVSQPQVTNDPEEFQEMIEDIFVQGGGDCPEATLQGIKLALEAAQRASFIYVFTDASAKRSANCLTQFLNSFNGKRVVFVLTGDCGDENSAAFQCYQRISQASSGILIRIMKNRVLDLFSKKL</sequence>
<dbReference type="InterPro" id="IPR052577">
    <property type="entry name" value="VWA7"/>
</dbReference>
<dbReference type="PANTHER" id="PTHR14905:SF7">
    <property type="entry name" value="VON WILLEBRAND FACTOR A DOMAIN-CONTAINING PROTEIN 7"/>
    <property type="match status" value="1"/>
</dbReference>
<dbReference type="InterPro" id="IPR036465">
    <property type="entry name" value="vWFA_dom_sf"/>
</dbReference>
<name>A0A1I8FKX5_9PLAT</name>
<evidence type="ECO:0000256" key="2">
    <source>
        <dbReference type="ARBA" id="ARBA00022525"/>
    </source>
</evidence>
<keyword evidence="6" id="KW-1185">Reference proteome</keyword>
<evidence type="ECO:0000313" key="6">
    <source>
        <dbReference type="Proteomes" id="UP000095280"/>
    </source>
</evidence>
<dbReference type="SUPFAM" id="SSF53300">
    <property type="entry name" value="vWA-like"/>
    <property type="match status" value="1"/>
</dbReference>
<accession>A0A1I8FKX5</accession>
<feature type="domain" description="Hemicentin-1-like von Willebrand factor A" evidence="5">
    <location>
        <begin position="273"/>
        <end position="381"/>
    </location>
</feature>
<feature type="compositionally biased region" description="Low complexity" evidence="4">
    <location>
        <begin position="88"/>
        <end position="97"/>
    </location>
</feature>
<organism evidence="6 7">
    <name type="scientific">Macrostomum lignano</name>
    <dbReference type="NCBI Taxonomy" id="282301"/>
    <lineage>
        <taxon>Eukaryota</taxon>
        <taxon>Metazoa</taxon>
        <taxon>Spiralia</taxon>
        <taxon>Lophotrochozoa</taxon>
        <taxon>Platyhelminthes</taxon>
        <taxon>Rhabditophora</taxon>
        <taxon>Macrostomorpha</taxon>
        <taxon>Macrostomida</taxon>
        <taxon>Macrostomidae</taxon>
        <taxon>Macrostomum</taxon>
    </lineage>
</organism>
<dbReference type="WBParaSite" id="maker-unitig_37209-snap-gene-0.2-mRNA-1">
    <property type="protein sequence ID" value="maker-unitig_37209-snap-gene-0.2-mRNA-1"/>
    <property type="gene ID" value="maker-unitig_37209-snap-gene-0.2"/>
</dbReference>
<comment type="subcellular location">
    <subcellularLocation>
        <location evidence="1">Secreted</location>
    </subcellularLocation>
</comment>
<evidence type="ECO:0000256" key="1">
    <source>
        <dbReference type="ARBA" id="ARBA00004613"/>
    </source>
</evidence>
<evidence type="ECO:0000313" key="7">
    <source>
        <dbReference type="WBParaSite" id="maker-unitig_37209-snap-gene-0.2-mRNA-1"/>
    </source>
</evidence>
<proteinExistence type="predicted"/>
<dbReference type="Proteomes" id="UP000095280">
    <property type="component" value="Unplaced"/>
</dbReference>
<dbReference type="PANTHER" id="PTHR14905">
    <property type="entry name" value="NG37"/>
    <property type="match status" value="1"/>
</dbReference>
<dbReference type="InterPro" id="IPR056861">
    <property type="entry name" value="HMCN1-like_VWA"/>
</dbReference>
<dbReference type="AlphaFoldDB" id="A0A1I8FKX5"/>
<protein>
    <submittedName>
        <fullName evidence="7">VWFA domain-containing protein</fullName>
    </submittedName>
</protein>
<evidence type="ECO:0000256" key="3">
    <source>
        <dbReference type="ARBA" id="ARBA00022729"/>
    </source>
</evidence>
<reference evidence="7" key="1">
    <citation type="submission" date="2016-11" db="UniProtKB">
        <authorList>
            <consortium name="WormBaseParasite"/>
        </authorList>
    </citation>
    <scope>IDENTIFICATION</scope>
</reference>
<evidence type="ECO:0000259" key="5">
    <source>
        <dbReference type="Pfam" id="PF25106"/>
    </source>
</evidence>
<feature type="region of interest" description="Disordered" evidence="4">
    <location>
        <begin position="59"/>
        <end position="108"/>
    </location>
</feature>
<keyword evidence="3" id="KW-0732">Signal</keyword>
<evidence type="ECO:0000256" key="4">
    <source>
        <dbReference type="SAM" id="MobiDB-lite"/>
    </source>
</evidence>